<evidence type="ECO:0000256" key="1">
    <source>
        <dbReference type="ARBA" id="ARBA00022603"/>
    </source>
</evidence>
<evidence type="ECO:0000256" key="3">
    <source>
        <dbReference type="ARBA" id="ARBA00022691"/>
    </source>
</evidence>
<dbReference type="SUPFAM" id="SSF53335">
    <property type="entry name" value="S-adenosyl-L-methionine-dependent methyltransferases"/>
    <property type="match status" value="1"/>
</dbReference>
<dbReference type="Gene3D" id="3.40.50.150">
    <property type="entry name" value="Vaccinia Virus protein VP39"/>
    <property type="match status" value="1"/>
</dbReference>
<keyword evidence="6" id="KW-1185">Reference proteome</keyword>
<proteinExistence type="predicted"/>
<dbReference type="InterPro" id="IPR029063">
    <property type="entry name" value="SAM-dependent_MTases_sf"/>
</dbReference>
<keyword evidence="3" id="KW-0949">S-adenosyl-L-methionine</keyword>
<dbReference type="EMBL" id="FNDJ01000013">
    <property type="protein sequence ID" value="SDK00111.1"/>
    <property type="molecule type" value="Genomic_DNA"/>
</dbReference>
<reference evidence="5 6" key="1">
    <citation type="submission" date="2016-10" db="EMBL/GenBank/DDBJ databases">
        <authorList>
            <person name="de Groot N.N."/>
        </authorList>
    </citation>
    <scope>NUCLEOTIDE SEQUENCE [LARGE SCALE GENOMIC DNA]</scope>
    <source>
        <strain evidence="5 6">CGMCC 4.6533</strain>
    </source>
</reference>
<evidence type="ECO:0000259" key="4">
    <source>
        <dbReference type="Pfam" id="PF08241"/>
    </source>
</evidence>
<dbReference type="InterPro" id="IPR013216">
    <property type="entry name" value="Methyltransf_11"/>
</dbReference>
<dbReference type="PANTHER" id="PTHR43464:SF19">
    <property type="entry name" value="UBIQUINONE BIOSYNTHESIS O-METHYLTRANSFERASE, MITOCHONDRIAL"/>
    <property type="match status" value="1"/>
</dbReference>
<dbReference type="CDD" id="cd02440">
    <property type="entry name" value="AdoMet_MTases"/>
    <property type="match status" value="1"/>
</dbReference>
<dbReference type="STRING" id="633440.SAMN05421869_113227"/>
<evidence type="ECO:0000313" key="6">
    <source>
        <dbReference type="Proteomes" id="UP000199202"/>
    </source>
</evidence>
<feature type="domain" description="Methyltransferase type 11" evidence="4">
    <location>
        <begin position="7"/>
        <end position="99"/>
    </location>
</feature>
<dbReference type="PANTHER" id="PTHR43464">
    <property type="entry name" value="METHYLTRANSFERASE"/>
    <property type="match status" value="1"/>
</dbReference>
<keyword evidence="2 5" id="KW-0808">Transferase</keyword>
<dbReference type="Pfam" id="PF08241">
    <property type="entry name" value="Methyltransf_11"/>
    <property type="match status" value="1"/>
</dbReference>
<evidence type="ECO:0000313" key="5">
    <source>
        <dbReference type="EMBL" id="SDK00111.1"/>
    </source>
</evidence>
<organism evidence="5 6">
    <name type="scientific">Nonomuraea jiangxiensis</name>
    <dbReference type="NCBI Taxonomy" id="633440"/>
    <lineage>
        <taxon>Bacteria</taxon>
        <taxon>Bacillati</taxon>
        <taxon>Actinomycetota</taxon>
        <taxon>Actinomycetes</taxon>
        <taxon>Streptosporangiales</taxon>
        <taxon>Streptosporangiaceae</taxon>
        <taxon>Nonomuraea</taxon>
    </lineage>
</organism>
<dbReference type="Proteomes" id="UP000199202">
    <property type="component" value="Unassembled WGS sequence"/>
</dbReference>
<protein>
    <submittedName>
        <fullName evidence="5">Methyltransferase domain-containing protein</fullName>
    </submittedName>
</protein>
<accession>A0A1G8YBK8</accession>
<keyword evidence="1 5" id="KW-0489">Methyltransferase</keyword>
<dbReference type="GO" id="GO:0032259">
    <property type="term" value="P:methylation"/>
    <property type="evidence" value="ECO:0007669"/>
    <property type="project" value="UniProtKB-KW"/>
</dbReference>
<gene>
    <name evidence="5" type="ORF">SAMN05421869_113227</name>
</gene>
<evidence type="ECO:0000256" key="2">
    <source>
        <dbReference type="ARBA" id="ARBA00022679"/>
    </source>
</evidence>
<sequence length="168" mass="17841">MAGRRILDAGCASGPVSAALRDRGAVVTGIDSSAGMLELARRRLGDDADLRVVDLRDPLPFDDDSFDDVVASLVLHYLEAWGPTLAGLRPVLRPGGQLIASVNHPFAVHVSQPPPRPSYFANTSCTDAWTFNGRSFTAAGFRLADSALTTEDPMIEVIPDQAAVGLRA</sequence>
<dbReference type="GO" id="GO:0008757">
    <property type="term" value="F:S-adenosylmethionine-dependent methyltransferase activity"/>
    <property type="evidence" value="ECO:0007669"/>
    <property type="project" value="InterPro"/>
</dbReference>
<dbReference type="AlphaFoldDB" id="A0A1G8YBK8"/>
<name>A0A1G8YBK8_9ACTN</name>